<dbReference type="Proteomes" id="UP001156905">
    <property type="component" value="Unassembled WGS sequence"/>
</dbReference>
<dbReference type="EMBL" id="BSOW01000004">
    <property type="protein sequence ID" value="GLR84616.1"/>
    <property type="molecule type" value="Genomic_DNA"/>
</dbReference>
<comment type="caution">
    <text evidence="2">The sequence shown here is derived from an EMBL/GenBank/DDBJ whole genome shotgun (WGS) entry which is preliminary data.</text>
</comment>
<name>A0ABQ6ATR7_9BRAD</name>
<keyword evidence="3" id="KW-1185">Reference proteome</keyword>
<evidence type="ECO:0000313" key="3">
    <source>
        <dbReference type="Proteomes" id="UP001156905"/>
    </source>
</evidence>
<proteinExistence type="predicted"/>
<evidence type="ECO:0000313" key="2">
    <source>
        <dbReference type="EMBL" id="GLR84616.1"/>
    </source>
</evidence>
<gene>
    <name evidence="2" type="ORF">GCM10007857_13260</name>
</gene>
<reference evidence="3" key="1">
    <citation type="journal article" date="2019" name="Int. J. Syst. Evol. Microbiol.">
        <title>The Global Catalogue of Microorganisms (GCM) 10K type strain sequencing project: providing services to taxonomists for standard genome sequencing and annotation.</title>
        <authorList>
            <consortium name="The Broad Institute Genomics Platform"/>
            <consortium name="The Broad Institute Genome Sequencing Center for Infectious Disease"/>
            <person name="Wu L."/>
            <person name="Ma J."/>
        </authorList>
    </citation>
    <scope>NUCLEOTIDE SEQUENCE [LARGE SCALE GENOMIC DNA]</scope>
    <source>
        <strain evidence="3">NBRC 102520</strain>
    </source>
</reference>
<evidence type="ECO:0000256" key="1">
    <source>
        <dbReference type="SAM" id="MobiDB-lite"/>
    </source>
</evidence>
<accession>A0ABQ6ATR7</accession>
<feature type="region of interest" description="Disordered" evidence="1">
    <location>
        <begin position="72"/>
        <end position="101"/>
    </location>
</feature>
<protein>
    <submittedName>
        <fullName evidence="2">Uncharacterized protein</fullName>
    </submittedName>
</protein>
<sequence>MPPSPPPVELRLALVGTIVGIDQSVGIFVDETNKATLRLKLDEDYLGWRLRSVNRTEVTMVRGELTETLTFSKAGRGSPAMRPAVAESGVGRGSSHTPQYD</sequence>
<organism evidence="2 3">
    <name type="scientific">Bradyrhizobium iriomotense</name>
    <dbReference type="NCBI Taxonomy" id="441950"/>
    <lineage>
        <taxon>Bacteria</taxon>
        <taxon>Pseudomonadati</taxon>
        <taxon>Pseudomonadota</taxon>
        <taxon>Alphaproteobacteria</taxon>
        <taxon>Hyphomicrobiales</taxon>
        <taxon>Nitrobacteraceae</taxon>
        <taxon>Bradyrhizobium</taxon>
    </lineage>
</organism>